<dbReference type="Gene3D" id="3.90.70.80">
    <property type="match status" value="1"/>
</dbReference>
<dbReference type="Proteomes" id="UP001211065">
    <property type="component" value="Unassembled WGS sequence"/>
</dbReference>
<feature type="coiled-coil region" evidence="1">
    <location>
        <begin position="204"/>
        <end position="243"/>
    </location>
</feature>
<gene>
    <name evidence="2" type="ORF">HK099_002266</name>
</gene>
<keyword evidence="1" id="KW-0175">Coiled coil</keyword>
<evidence type="ECO:0008006" key="4">
    <source>
        <dbReference type="Google" id="ProtNLM"/>
    </source>
</evidence>
<evidence type="ECO:0000313" key="2">
    <source>
        <dbReference type="EMBL" id="KAJ3201367.1"/>
    </source>
</evidence>
<keyword evidence="3" id="KW-1185">Reference proteome</keyword>
<feature type="non-terminal residue" evidence="2">
    <location>
        <position position="265"/>
    </location>
</feature>
<comment type="caution">
    <text evidence="2">The sequence shown here is derived from an EMBL/GenBank/DDBJ whole genome shotgun (WGS) entry which is preliminary data.</text>
</comment>
<evidence type="ECO:0000313" key="3">
    <source>
        <dbReference type="Proteomes" id="UP001211065"/>
    </source>
</evidence>
<reference evidence="2" key="1">
    <citation type="submission" date="2020-05" db="EMBL/GenBank/DDBJ databases">
        <title>Phylogenomic resolution of chytrid fungi.</title>
        <authorList>
            <person name="Stajich J.E."/>
            <person name="Amses K."/>
            <person name="Simmons R."/>
            <person name="Seto K."/>
            <person name="Myers J."/>
            <person name="Bonds A."/>
            <person name="Quandt C.A."/>
            <person name="Barry K."/>
            <person name="Liu P."/>
            <person name="Grigoriev I."/>
            <person name="Longcore J.E."/>
            <person name="James T.Y."/>
        </authorList>
    </citation>
    <scope>NUCLEOTIDE SEQUENCE</scope>
    <source>
        <strain evidence="2">JEL0476</strain>
    </source>
</reference>
<dbReference type="AlphaFoldDB" id="A0AAD5XS26"/>
<accession>A0AAD5XS26</accession>
<name>A0AAD5XS26_9FUNG</name>
<dbReference type="InterPro" id="IPR038765">
    <property type="entry name" value="Papain-like_cys_pep_sf"/>
</dbReference>
<protein>
    <recommendedName>
        <fullName evidence="4">OTU domain-containing protein</fullName>
    </recommendedName>
</protein>
<dbReference type="EMBL" id="JADGJW010001738">
    <property type="protein sequence ID" value="KAJ3201367.1"/>
    <property type="molecule type" value="Genomic_DNA"/>
</dbReference>
<dbReference type="SUPFAM" id="SSF54001">
    <property type="entry name" value="Cysteine proteinases"/>
    <property type="match status" value="1"/>
</dbReference>
<evidence type="ECO:0000256" key="1">
    <source>
        <dbReference type="SAM" id="Coils"/>
    </source>
</evidence>
<sequence length="265" mass="30737">EDEGNLASHIKRMRKNGVFGGNMEVCAFAREYNVDIVLHQVNSPVWVVRGDESNDNLKKIHLIYHSWEHYSSVRNKDGTLNVLQPKPDELEGEEKIVNQSLEISECYNEDPILNFELESNEIELHEDCLLGIAKKDSLREEELLLSTRNINIDTDDSELEKKKMPLEEEEVLLEANGNLPEQNLKAKIVKEECKFEILPSNQNVEKITNNVNEIKVKKKTKREKKIEQKVRSKQNRLNKLNKDFHVNSEATLNNQNVFEKSVVYI</sequence>
<organism evidence="2 3">
    <name type="scientific">Clydaea vesicula</name>
    <dbReference type="NCBI Taxonomy" id="447962"/>
    <lineage>
        <taxon>Eukaryota</taxon>
        <taxon>Fungi</taxon>
        <taxon>Fungi incertae sedis</taxon>
        <taxon>Chytridiomycota</taxon>
        <taxon>Chytridiomycota incertae sedis</taxon>
        <taxon>Chytridiomycetes</taxon>
        <taxon>Lobulomycetales</taxon>
        <taxon>Lobulomycetaceae</taxon>
        <taxon>Clydaea</taxon>
    </lineage>
</organism>
<proteinExistence type="predicted"/>